<gene>
    <name evidence="1" type="ORF">NX772_00285</name>
</gene>
<accession>A0ABY5TV91</accession>
<organism evidence="1 2">
    <name type="scientific">Mesomycoplasma molare</name>
    <dbReference type="NCBI Taxonomy" id="171288"/>
    <lineage>
        <taxon>Bacteria</taxon>
        <taxon>Bacillati</taxon>
        <taxon>Mycoplasmatota</taxon>
        <taxon>Mycoplasmoidales</taxon>
        <taxon>Metamycoplasmataceae</taxon>
        <taxon>Mesomycoplasma</taxon>
    </lineage>
</organism>
<dbReference type="Proteomes" id="UP001058364">
    <property type="component" value="Chromosome"/>
</dbReference>
<dbReference type="Pfam" id="PF09954">
    <property type="entry name" value="DUF2188"/>
    <property type="match status" value="1"/>
</dbReference>
<proteinExistence type="predicted"/>
<dbReference type="RefSeq" id="WP_084477572.1">
    <property type="nucleotide sequence ID" value="NZ_CP103423.1"/>
</dbReference>
<keyword evidence="2" id="KW-1185">Reference proteome</keyword>
<evidence type="ECO:0000313" key="1">
    <source>
        <dbReference type="EMBL" id="UWD34259.1"/>
    </source>
</evidence>
<dbReference type="InterPro" id="IPR018691">
    <property type="entry name" value="DUF2188"/>
</dbReference>
<evidence type="ECO:0000313" key="2">
    <source>
        <dbReference type="Proteomes" id="UP001058364"/>
    </source>
</evidence>
<dbReference type="EMBL" id="CP103423">
    <property type="protein sequence ID" value="UWD34259.1"/>
    <property type="molecule type" value="Genomic_DNA"/>
</dbReference>
<sequence length="58" mass="6646">MMIKYVVNHNEGWAVKNANAERATKIFKTQKEAIDYAKKLKETTSVMIQGKDGKFRKG</sequence>
<name>A0ABY5TV91_9BACT</name>
<protein>
    <submittedName>
        <fullName evidence="1">DUF2188 domain-containing protein</fullName>
    </submittedName>
</protein>
<reference evidence="1" key="1">
    <citation type="submission" date="2022-08" db="EMBL/GenBank/DDBJ databases">
        <title>Complete genome sequence of Mycoplasma molare type strain H 542.</title>
        <authorList>
            <person name="Spergser J."/>
        </authorList>
    </citation>
    <scope>NUCLEOTIDE SEQUENCE</scope>
    <source>
        <strain evidence="1">H 542</strain>
    </source>
</reference>